<feature type="non-terminal residue" evidence="1">
    <location>
        <position position="1"/>
    </location>
</feature>
<sequence length="115" mass="13391">AKELIDEIKSTYMTAMFNEIKEAENKEAFNSPNLKLYKKDSKVILDNMTKAKELMDEFKSTYTTAIRAISPNPELYKTDNKIVLDNMRKAEELMDGFKSTYTTAMFNEIREAENR</sequence>
<dbReference type="Proteomes" id="UP000789702">
    <property type="component" value="Unassembled WGS sequence"/>
</dbReference>
<evidence type="ECO:0000313" key="1">
    <source>
        <dbReference type="EMBL" id="CAG8683977.1"/>
    </source>
</evidence>
<gene>
    <name evidence="1" type="ORF">DHETER_LOCUS10807</name>
</gene>
<feature type="non-terminal residue" evidence="1">
    <location>
        <position position="115"/>
    </location>
</feature>
<organism evidence="1 2">
    <name type="scientific">Dentiscutata heterogama</name>
    <dbReference type="NCBI Taxonomy" id="1316150"/>
    <lineage>
        <taxon>Eukaryota</taxon>
        <taxon>Fungi</taxon>
        <taxon>Fungi incertae sedis</taxon>
        <taxon>Mucoromycota</taxon>
        <taxon>Glomeromycotina</taxon>
        <taxon>Glomeromycetes</taxon>
        <taxon>Diversisporales</taxon>
        <taxon>Gigasporaceae</taxon>
        <taxon>Dentiscutata</taxon>
    </lineage>
</organism>
<proteinExistence type="predicted"/>
<comment type="caution">
    <text evidence="1">The sequence shown here is derived from an EMBL/GenBank/DDBJ whole genome shotgun (WGS) entry which is preliminary data.</text>
</comment>
<accession>A0ACA9P4C7</accession>
<protein>
    <submittedName>
        <fullName evidence="1">1738_t:CDS:1</fullName>
    </submittedName>
</protein>
<evidence type="ECO:0000313" key="2">
    <source>
        <dbReference type="Proteomes" id="UP000789702"/>
    </source>
</evidence>
<keyword evidence="2" id="KW-1185">Reference proteome</keyword>
<name>A0ACA9P4C7_9GLOM</name>
<dbReference type="EMBL" id="CAJVPU010022059">
    <property type="protein sequence ID" value="CAG8683977.1"/>
    <property type="molecule type" value="Genomic_DNA"/>
</dbReference>
<reference evidence="1" key="1">
    <citation type="submission" date="2021-06" db="EMBL/GenBank/DDBJ databases">
        <authorList>
            <person name="Kallberg Y."/>
            <person name="Tangrot J."/>
            <person name="Rosling A."/>
        </authorList>
    </citation>
    <scope>NUCLEOTIDE SEQUENCE</scope>
    <source>
        <strain evidence="1">IL203A</strain>
    </source>
</reference>